<dbReference type="RefSeq" id="WP_057919507.1">
    <property type="nucleotide sequence ID" value="NZ_CP011129.1"/>
</dbReference>
<reference evidence="1 2" key="1">
    <citation type="journal article" date="2015" name="BMC Genomics">
        <title>Comparative genomics and metabolic profiling of the genus Lysobacter.</title>
        <authorList>
            <person name="de Bruijn I."/>
            <person name="Cheng X."/>
            <person name="de Jager V."/>
            <person name="Exposito R.G."/>
            <person name="Watrous J."/>
            <person name="Patel N."/>
            <person name="Postma J."/>
            <person name="Dorrestein P.C."/>
            <person name="Kobayashi D."/>
            <person name="Raaijmakers J.M."/>
        </authorList>
    </citation>
    <scope>NUCLEOTIDE SEQUENCE [LARGE SCALE GENOMIC DNA]</scope>
    <source>
        <strain evidence="1 2">76</strain>
    </source>
</reference>
<sequence>MNEADRAAEQELLDYAQLSGPERYAAFVAAIARTRQLWVAESGEFVLTLFDADGQELLPVWPSTGTARAALAAAPNLKGYAPVLRELETWRAKAAPALTEAGLGVGVFPNTTMQCAVVTAAELLGHIDAVLADESEQEDDGDGALDLERAQRELAQKFAKPKS</sequence>
<evidence type="ECO:0000313" key="1">
    <source>
        <dbReference type="EMBL" id="ALN82934.1"/>
    </source>
</evidence>
<protein>
    <recommendedName>
        <fullName evidence="3">DUF2750 domain-containing protein</fullName>
    </recommendedName>
</protein>
<evidence type="ECO:0008006" key="3">
    <source>
        <dbReference type="Google" id="ProtNLM"/>
    </source>
</evidence>
<proteinExistence type="predicted"/>
<dbReference type="Pfam" id="PF11042">
    <property type="entry name" value="DUF2750"/>
    <property type="match status" value="1"/>
</dbReference>
<evidence type="ECO:0000313" key="2">
    <source>
        <dbReference type="Proteomes" id="UP000060787"/>
    </source>
</evidence>
<dbReference type="STRING" id="84531.LA76x_4831"/>
<dbReference type="Proteomes" id="UP000060787">
    <property type="component" value="Chromosome"/>
</dbReference>
<accession>A0A0S2FHA6</accession>
<dbReference type="InterPro" id="IPR021284">
    <property type="entry name" value="DUF2750"/>
</dbReference>
<dbReference type="AlphaFoldDB" id="A0A0S2FHA6"/>
<gene>
    <name evidence="1" type="ORF">LA76x_4831</name>
</gene>
<dbReference type="PATRIC" id="fig|84531.8.peg.4822"/>
<name>A0A0S2FHA6_LYSAN</name>
<dbReference type="EMBL" id="CP011129">
    <property type="protein sequence ID" value="ALN82934.1"/>
    <property type="molecule type" value="Genomic_DNA"/>
</dbReference>
<organism evidence="1 2">
    <name type="scientific">Lysobacter antibioticus</name>
    <dbReference type="NCBI Taxonomy" id="84531"/>
    <lineage>
        <taxon>Bacteria</taxon>
        <taxon>Pseudomonadati</taxon>
        <taxon>Pseudomonadota</taxon>
        <taxon>Gammaproteobacteria</taxon>
        <taxon>Lysobacterales</taxon>
        <taxon>Lysobacteraceae</taxon>
        <taxon>Lysobacter</taxon>
    </lineage>
</organism>
<keyword evidence="2" id="KW-1185">Reference proteome</keyword>
<dbReference type="KEGG" id="lab:LA76x_4831"/>